<gene>
    <name evidence="1" type="ORF">RNC47_28410</name>
</gene>
<name>A0ABU2LXD1_9ACTN</name>
<dbReference type="RefSeq" id="WP_311602775.1">
    <property type="nucleotide sequence ID" value="NZ_JAVREM010000058.1"/>
</dbReference>
<dbReference type="Proteomes" id="UP001183420">
    <property type="component" value="Unassembled WGS sequence"/>
</dbReference>
<comment type="caution">
    <text evidence="1">The sequence shown here is derived from an EMBL/GenBank/DDBJ whole genome shotgun (WGS) entry which is preliminary data.</text>
</comment>
<reference evidence="2" key="1">
    <citation type="submission" date="2023-07" db="EMBL/GenBank/DDBJ databases">
        <title>30 novel species of actinomycetes from the DSMZ collection.</title>
        <authorList>
            <person name="Nouioui I."/>
        </authorList>
    </citation>
    <scope>NUCLEOTIDE SEQUENCE [LARGE SCALE GENOMIC DNA]</scope>
    <source>
        <strain evidence="2">DSM 44918</strain>
    </source>
</reference>
<evidence type="ECO:0000313" key="1">
    <source>
        <dbReference type="EMBL" id="MDT0322253.1"/>
    </source>
</evidence>
<organism evidence="1 2">
    <name type="scientific">Streptomyces millisiae</name>
    <dbReference type="NCBI Taxonomy" id="3075542"/>
    <lineage>
        <taxon>Bacteria</taxon>
        <taxon>Bacillati</taxon>
        <taxon>Actinomycetota</taxon>
        <taxon>Actinomycetes</taxon>
        <taxon>Kitasatosporales</taxon>
        <taxon>Streptomycetaceae</taxon>
        <taxon>Streptomyces</taxon>
    </lineage>
</organism>
<accession>A0ABU2LXD1</accession>
<evidence type="ECO:0000313" key="2">
    <source>
        <dbReference type="Proteomes" id="UP001183420"/>
    </source>
</evidence>
<protein>
    <submittedName>
        <fullName evidence="1">Uncharacterized protein</fullName>
    </submittedName>
</protein>
<keyword evidence="2" id="KW-1185">Reference proteome</keyword>
<proteinExistence type="predicted"/>
<sequence>MVVIGARAADSRQGAVARFAPAKPERAAGAVHHLGRPRPVFAAVIEAVRAAADGAVVDSMPVMQRDGAAVYRNERLPSGR</sequence>
<dbReference type="EMBL" id="JAVREM010000058">
    <property type="protein sequence ID" value="MDT0322253.1"/>
    <property type="molecule type" value="Genomic_DNA"/>
</dbReference>